<gene>
    <name evidence="2" type="ORF">SAMN04488096_101336</name>
</gene>
<reference evidence="2 3" key="1">
    <citation type="submission" date="2016-11" db="EMBL/GenBank/DDBJ databases">
        <authorList>
            <person name="Jaros S."/>
            <person name="Januszkiewicz K."/>
            <person name="Wedrychowicz H."/>
        </authorList>
    </citation>
    <scope>NUCLEOTIDE SEQUENCE [LARGE SCALE GENOMIC DNA]</scope>
    <source>
        <strain evidence="2 3">DSM 21425</strain>
    </source>
</reference>
<proteinExistence type="predicted"/>
<dbReference type="EMBL" id="FQYY01000001">
    <property type="protein sequence ID" value="SHI37496.1"/>
    <property type="molecule type" value="Genomic_DNA"/>
</dbReference>
<name>A0A1M6ALZ5_9FLAO</name>
<dbReference type="RefSeq" id="WP_073147580.1">
    <property type="nucleotide sequence ID" value="NZ_FQYY01000001.1"/>
</dbReference>
<evidence type="ECO:0000256" key="1">
    <source>
        <dbReference type="SAM" id="Phobius"/>
    </source>
</evidence>
<evidence type="ECO:0000313" key="2">
    <source>
        <dbReference type="EMBL" id="SHI37496.1"/>
    </source>
</evidence>
<dbReference type="AlphaFoldDB" id="A0A1M6ALZ5"/>
<keyword evidence="3" id="KW-1185">Reference proteome</keyword>
<dbReference type="STRING" id="579105.SAMN04488096_101336"/>
<sequence length="296" mass="34405">MKKFLYYILKVFLVGLILAYFISELSFWALRRGNFYKPTFVENTIKEKEVDYIILGASTALTGIDTELLDTLTGLKGYNLAIDDTGLPNSYLMLQHFLATGHTTQKVILVPTESSLTQPSSLSDNDYRFLMYNKKRYVQNYYQELEASTENIPVLSQTTYFPFLGLSYFNVELFFPSLVSLFQPNKHNRFNNKGDYSYPKNNFKGEGEKSKKVVIDFDNEYLKKIENLCDRMGVELIVYFPPIYNTEFLISENQLNIVNLTASFSSSKFFYDKIHINTEGKRKATLLLSEYFKIKY</sequence>
<keyword evidence="1" id="KW-0812">Transmembrane</keyword>
<feature type="transmembrane region" description="Helical" evidence="1">
    <location>
        <begin position="6"/>
        <end position="30"/>
    </location>
</feature>
<accession>A0A1M6ALZ5</accession>
<evidence type="ECO:0008006" key="4">
    <source>
        <dbReference type="Google" id="ProtNLM"/>
    </source>
</evidence>
<organism evidence="2 3">
    <name type="scientific">Mesonia phycicola</name>
    <dbReference type="NCBI Taxonomy" id="579105"/>
    <lineage>
        <taxon>Bacteria</taxon>
        <taxon>Pseudomonadati</taxon>
        <taxon>Bacteroidota</taxon>
        <taxon>Flavobacteriia</taxon>
        <taxon>Flavobacteriales</taxon>
        <taxon>Flavobacteriaceae</taxon>
        <taxon>Mesonia</taxon>
    </lineage>
</organism>
<dbReference type="OrthoDB" id="821920at2"/>
<keyword evidence="1" id="KW-0472">Membrane</keyword>
<dbReference type="Proteomes" id="UP000184225">
    <property type="component" value="Unassembled WGS sequence"/>
</dbReference>
<evidence type="ECO:0000313" key="3">
    <source>
        <dbReference type="Proteomes" id="UP000184225"/>
    </source>
</evidence>
<keyword evidence="1" id="KW-1133">Transmembrane helix</keyword>
<protein>
    <recommendedName>
        <fullName evidence="4">SGNH/GDSL hydrolase family protein</fullName>
    </recommendedName>
</protein>